<dbReference type="EC" id="4.2.2.-" evidence="3"/>
<dbReference type="HAMAP" id="MF_02071">
    <property type="entry name" value="RlpA"/>
    <property type="match status" value="1"/>
</dbReference>
<evidence type="ECO:0000313" key="8">
    <source>
        <dbReference type="Proteomes" id="UP001165685"/>
    </source>
</evidence>
<feature type="region of interest" description="Disordered" evidence="5">
    <location>
        <begin position="48"/>
        <end position="170"/>
    </location>
</feature>
<dbReference type="RefSeq" id="WP_270676563.1">
    <property type="nucleotide sequence ID" value="NZ_JAQFWP010000008.1"/>
</dbReference>
<feature type="signal peptide" evidence="3">
    <location>
        <begin position="1"/>
        <end position="32"/>
    </location>
</feature>
<comment type="function">
    <text evidence="3">Lytic transglycosylase with a strong preference for naked glycan strands that lack stem peptides.</text>
</comment>
<keyword evidence="1 3" id="KW-0456">Lyase</keyword>
<gene>
    <name evidence="3" type="primary">rlpA</name>
    <name evidence="7" type="ORF">O4U47_06055</name>
</gene>
<dbReference type="InterPro" id="IPR036908">
    <property type="entry name" value="RlpA-like_sf"/>
</dbReference>
<dbReference type="Pfam" id="PF03330">
    <property type="entry name" value="DPBB_1"/>
    <property type="match status" value="1"/>
</dbReference>
<feature type="domain" description="RlpA-like protein double-psi beta-barrel" evidence="6">
    <location>
        <begin position="145"/>
        <end position="228"/>
    </location>
</feature>
<keyword evidence="2 3" id="KW-0961">Cell wall biogenesis/degradation</keyword>
<sequence length="233" mass="23431" precursor="true">MGSHQPDRVSVFQRLKSKRALVATAASGAVLAAGGVAGAAVVGGAQPQDLDSAAKVPAAQTSEQGAEAQQAPQADPGKVDQERDKAKEQREEAASRAEGAASATAAQAEEEKQEPAREESSGGGSSQESSGSSEGLQPTGEGGACEASMYSDPQPTASGGTFDPSAMTAAHKSLPFGTQVEVTNPSNGKSVVVSINDRGPYVAGRCLDLSTASFETIASASQGVVDVEWQVVG</sequence>
<dbReference type="InterPro" id="IPR034718">
    <property type="entry name" value="RlpA"/>
</dbReference>
<dbReference type="EMBL" id="JAQFWP010000008">
    <property type="protein sequence ID" value="MDA2804068.1"/>
    <property type="molecule type" value="Genomic_DNA"/>
</dbReference>
<dbReference type="CDD" id="cd22268">
    <property type="entry name" value="DPBB_RlpA-like"/>
    <property type="match status" value="1"/>
</dbReference>
<evidence type="ECO:0000256" key="1">
    <source>
        <dbReference type="ARBA" id="ARBA00023239"/>
    </source>
</evidence>
<dbReference type="PANTHER" id="PTHR34183:SF8">
    <property type="entry name" value="ENDOLYTIC PEPTIDOGLYCAN TRANSGLYCOSYLASE RLPA-RELATED"/>
    <property type="match status" value="1"/>
</dbReference>
<evidence type="ECO:0000256" key="2">
    <source>
        <dbReference type="ARBA" id="ARBA00023316"/>
    </source>
</evidence>
<keyword evidence="3" id="KW-0732">Signal</keyword>
<dbReference type="SUPFAM" id="SSF50685">
    <property type="entry name" value="Barwin-like endoglucanases"/>
    <property type="match status" value="1"/>
</dbReference>
<comment type="caution">
    <text evidence="7">The sequence shown here is derived from an EMBL/GenBank/DDBJ whole genome shotgun (WGS) entry which is preliminary data.</text>
</comment>
<evidence type="ECO:0000256" key="5">
    <source>
        <dbReference type="SAM" id="MobiDB-lite"/>
    </source>
</evidence>
<dbReference type="InterPro" id="IPR012997">
    <property type="entry name" value="RplA"/>
</dbReference>
<name>A0ABT4TH85_9ACTN</name>
<protein>
    <recommendedName>
        <fullName evidence="3">Probable endolytic peptidoglycan transglycosylase RlpA</fullName>
        <ecNumber evidence="3">4.2.2.-</ecNumber>
    </recommendedName>
</protein>
<evidence type="ECO:0000259" key="6">
    <source>
        <dbReference type="Pfam" id="PF03330"/>
    </source>
</evidence>
<proteinExistence type="inferred from homology"/>
<feature type="compositionally biased region" description="Basic and acidic residues" evidence="5">
    <location>
        <begin position="77"/>
        <end position="95"/>
    </location>
</feature>
<dbReference type="InterPro" id="IPR009009">
    <property type="entry name" value="RlpA-like_DPBB"/>
</dbReference>
<dbReference type="Proteomes" id="UP001165685">
    <property type="component" value="Unassembled WGS sequence"/>
</dbReference>
<organism evidence="7 8">
    <name type="scientific">Nocardiopsis suaedae</name>
    <dbReference type="NCBI Taxonomy" id="3018444"/>
    <lineage>
        <taxon>Bacteria</taxon>
        <taxon>Bacillati</taxon>
        <taxon>Actinomycetota</taxon>
        <taxon>Actinomycetes</taxon>
        <taxon>Streptosporangiales</taxon>
        <taxon>Nocardiopsidaceae</taxon>
        <taxon>Nocardiopsis</taxon>
    </lineage>
</organism>
<reference evidence="7" key="1">
    <citation type="submission" date="2023-01" db="EMBL/GenBank/DDBJ databases">
        <title>Draft genome sequence of Nocardiopsis sp. LSu2-4 isolated from halophytes.</title>
        <authorList>
            <person name="Duangmal K."/>
            <person name="Chantavorakit T."/>
        </authorList>
    </citation>
    <scope>NUCLEOTIDE SEQUENCE</scope>
    <source>
        <strain evidence="7">LSu2-4</strain>
    </source>
</reference>
<dbReference type="NCBIfam" id="TIGR00413">
    <property type="entry name" value="rlpA"/>
    <property type="match status" value="1"/>
</dbReference>
<evidence type="ECO:0000256" key="3">
    <source>
        <dbReference type="HAMAP-Rule" id="MF_02071"/>
    </source>
</evidence>
<feature type="compositionally biased region" description="Low complexity" evidence="5">
    <location>
        <begin position="96"/>
        <end position="107"/>
    </location>
</feature>
<dbReference type="Gene3D" id="2.40.40.10">
    <property type="entry name" value="RlpA-like domain"/>
    <property type="match status" value="1"/>
</dbReference>
<keyword evidence="8" id="KW-1185">Reference proteome</keyword>
<feature type="chain" id="PRO_5044898141" description="Probable endolytic peptidoglycan transglycosylase RlpA" evidence="3">
    <location>
        <begin position="33"/>
        <end position="233"/>
    </location>
</feature>
<accession>A0ABT4TH85</accession>
<feature type="compositionally biased region" description="Low complexity" evidence="5">
    <location>
        <begin position="126"/>
        <end position="135"/>
    </location>
</feature>
<feature type="compositionally biased region" description="Low complexity" evidence="5">
    <location>
        <begin position="63"/>
        <end position="76"/>
    </location>
</feature>
<feature type="compositionally biased region" description="Basic and acidic residues" evidence="5">
    <location>
        <begin position="109"/>
        <end position="120"/>
    </location>
</feature>
<evidence type="ECO:0000313" key="7">
    <source>
        <dbReference type="EMBL" id="MDA2804068.1"/>
    </source>
</evidence>
<comment type="similarity">
    <text evidence="3 4">Belongs to the RlpA family.</text>
</comment>
<dbReference type="PANTHER" id="PTHR34183">
    <property type="entry name" value="ENDOLYTIC PEPTIDOGLYCAN TRANSGLYCOSYLASE RLPA"/>
    <property type="match status" value="1"/>
</dbReference>
<evidence type="ECO:0000256" key="4">
    <source>
        <dbReference type="RuleBase" id="RU003495"/>
    </source>
</evidence>